<name>C5EXK3_9HELI</name>
<reference evidence="2" key="1">
    <citation type="journal article" date="2014" name="Genome Announc.">
        <title>Draft genome sequences of six enterohepatic helicobacter species isolated from humans and one from rhesus macaques.</title>
        <authorList>
            <person name="Shen Z."/>
            <person name="Sheh A."/>
            <person name="Young S.K."/>
            <person name="Abouelliel A."/>
            <person name="Ward D.V."/>
            <person name="Earl A.M."/>
            <person name="Fox J.G."/>
        </authorList>
    </citation>
    <scope>NUCLEOTIDE SEQUENCE [LARGE SCALE GENOMIC DNA]</scope>
    <source>
        <strain evidence="2">MIT 98-5489</strain>
    </source>
</reference>
<evidence type="ECO:0000313" key="1">
    <source>
        <dbReference type="EMBL" id="EEQ63014.1"/>
    </source>
</evidence>
<keyword evidence="2" id="KW-1185">Reference proteome</keyword>
<dbReference type="AlphaFoldDB" id="C5EXK3"/>
<proteinExistence type="predicted"/>
<gene>
    <name evidence="1" type="ORF">HPMG_00471</name>
</gene>
<evidence type="ECO:0000313" key="2">
    <source>
        <dbReference type="Proteomes" id="UP000003953"/>
    </source>
</evidence>
<sequence length="44" mass="4977">MGSIWSKNCPSPYLLQSQTLCKYGITRVIYSLSLIKALNVIYPL</sequence>
<protein>
    <submittedName>
        <fullName evidence="1">Uncharacterized protein</fullName>
    </submittedName>
</protein>
<dbReference type="HOGENOM" id="CLU_3217084_0_0_7"/>
<organism evidence="1 2">
    <name type="scientific">Helicobacter pullorum MIT 98-5489</name>
    <dbReference type="NCBI Taxonomy" id="537972"/>
    <lineage>
        <taxon>Bacteria</taxon>
        <taxon>Pseudomonadati</taxon>
        <taxon>Campylobacterota</taxon>
        <taxon>Epsilonproteobacteria</taxon>
        <taxon>Campylobacterales</taxon>
        <taxon>Helicobacteraceae</taxon>
        <taxon>Helicobacter</taxon>
    </lineage>
</organism>
<dbReference type="Proteomes" id="UP000003953">
    <property type="component" value="Unassembled WGS sequence"/>
</dbReference>
<dbReference type="EMBL" id="DS990441">
    <property type="protein sequence ID" value="EEQ63014.1"/>
    <property type="molecule type" value="Genomic_DNA"/>
</dbReference>
<accession>C5EXK3</accession>